<evidence type="ECO:0000313" key="2">
    <source>
        <dbReference type="EMBL" id="XAI69745.1"/>
    </source>
</evidence>
<protein>
    <submittedName>
        <fullName evidence="2">Capsid and scaffold protein</fullName>
    </submittedName>
</protein>
<feature type="domain" description="Non-contractile tail sheath TIM barrel" evidence="1">
    <location>
        <begin position="118"/>
        <end position="415"/>
    </location>
</feature>
<name>A0AAU6W045_9VIRU</name>
<accession>A0AAU6W045</accession>
<gene>
    <name evidence="2" type="ORF">Arace01_00079</name>
</gene>
<evidence type="ECO:0000259" key="1">
    <source>
        <dbReference type="Pfam" id="PF23845"/>
    </source>
</evidence>
<dbReference type="Pfam" id="PF23845">
    <property type="entry name" value="TIM-barrel_NCTSP"/>
    <property type="match status" value="1"/>
</dbReference>
<sequence length="420" mass="47866">MTYPFDVTALATPGVVDMPEPSLRVQREQIRVIQQEVIAEDPYTYFGASTVQYGAEAYTYEPGIGTLHFNAATASLIGADLATTLRGLYQEFPLAPPITGQPDDYWLIGQLWPDPEDDTSQPVNSATMDFFHRFFALLKERKFEYVNSVAYEILEFFHPPEWQQLNFDGLAGLSGWYPPSAFIQPTNKFALDYIGRVQIQLVQAAIQAGLAPKFQIGEPWWWDGSYSTGIYKNAPCFYDQKTMAMYKAETGNDVPLPYITSIFNPVSPNQWPFIDWLCTKLGDSTNYIRDKVKGAIPNAEATLLFFTPQIMSPNSELTRRVNFPIAEWVYPNYEFVQIEDYDWIIDGRLDLVPQTFKAATEILGYPLEVVHYFIGFVLLAENSYIWDSADKAIGLALEAKIPHLYLWAYSQVMRDNVIFK</sequence>
<proteinExistence type="predicted"/>
<organism evidence="2">
    <name type="scientific">Pseudomonas phage Arace01</name>
    <dbReference type="NCBI Taxonomy" id="3138526"/>
    <lineage>
        <taxon>Viruses</taxon>
    </lineage>
</organism>
<reference evidence="2" key="1">
    <citation type="journal article" date="2024" name="J. Gen. Virol.">
        <title>Novel phages of Pseudomonas syringae unveil numerous potential auxiliary metabolic genes.</title>
        <authorList>
            <person name="Feltin C."/>
            <person name="Garneau J.R."/>
            <person name="Morris C.E."/>
            <person name="Berard A."/>
            <person name="Torres-Barcelo C."/>
        </authorList>
    </citation>
    <scope>NUCLEOTIDE SEQUENCE</scope>
</reference>
<dbReference type="InterPro" id="IPR057122">
    <property type="entry name" value="TIM-barrel_NCTSP"/>
</dbReference>
<dbReference type="EMBL" id="PP179312">
    <property type="protein sequence ID" value="XAI69745.1"/>
    <property type="molecule type" value="Genomic_DNA"/>
</dbReference>